<comment type="caution">
    <text evidence="2">The sequence shown here is derived from an EMBL/GenBank/DDBJ whole genome shotgun (WGS) entry which is preliminary data.</text>
</comment>
<dbReference type="EMBL" id="FCOF02000026">
    <property type="protein sequence ID" value="SAK79138.1"/>
    <property type="molecule type" value="Genomic_DNA"/>
</dbReference>
<name>A0A158C9W8_9BURK</name>
<keyword evidence="3" id="KW-1185">Reference proteome</keyword>
<organism evidence="2 3">
    <name type="scientific">Caballeronia catudaia</name>
    <dbReference type="NCBI Taxonomy" id="1777136"/>
    <lineage>
        <taxon>Bacteria</taxon>
        <taxon>Pseudomonadati</taxon>
        <taxon>Pseudomonadota</taxon>
        <taxon>Betaproteobacteria</taxon>
        <taxon>Burkholderiales</taxon>
        <taxon>Burkholderiaceae</taxon>
        <taxon>Caballeronia</taxon>
    </lineage>
</organism>
<dbReference type="RefSeq" id="WP_061126522.1">
    <property type="nucleotide sequence ID" value="NZ_FCOF02000026.1"/>
</dbReference>
<evidence type="ECO:0000313" key="3">
    <source>
        <dbReference type="Proteomes" id="UP000054870"/>
    </source>
</evidence>
<gene>
    <name evidence="2" type="ORF">AWB75_04770</name>
</gene>
<sequence>MNFDLASSSEISDELGQRLRAHRLAQNLQQAELAARAGISERALRNIERNGAATLDNFIRVAVALGLAGNFDALFELKPRSIKAMEKASIKRQRASRSQS</sequence>
<dbReference type="SUPFAM" id="SSF47413">
    <property type="entry name" value="lambda repressor-like DNA-binding domains"/>
    <property type="match status" value="1"/>
</dbReference>
<dbReference type="SMART" id="SM00530">
    <property type="entry name" value="HTH_XRE"/>
    <property type="match status" value="1"/>
</dbReference>
<dbReference type="Proteomes" id="UP000054870">
    <property type="component" value="Unassembled WGS sequence"/>
</dbReference>
<accession>A0A158C9W8</accession>
<dbReference type="InterPro" id="IPR010982">
    <property type="entry name" value="Lambda_DNA-bd_dom_sf"/>
</dbReference>
<evidence type="ECO:0000259" key="1">
    <source>
        <dbReference type="PROSITE" id="PS50943"/>
    </source>
</evidence>
<dbReference type="OrthoDB" id="6901161at2"/>
<dbReference type="AlphaFoldDB" id="A0A158C9W8"/>
<protein>
    <submittedName>
        <fullName evidence="2">XRE family transcriptional regulator</fullName>
    </submittedName>
</protein>
<dbReference type="GO" id="GO:0003677">
    <property type="term" value="F:DNA binding"/>
    <property type="evidence" value="ECO:0007669"/>
    <property type="project" value="InterPro"/>
</dbReference>
<feature type="domain" description="HTH cro/C1-type" evidence="1">
    <location>
        <begin position="19"/>
        <end position="71"/>
    </location>
</feature>
<proteinExistence type="predicted"/>
<dbReference type="Pfam" id="PF01381">
    <property type="entry name" value="HTH_3"/>
    <property type="match status" value="1"/>
</dbReference>
<dbReference type="Gene3D" id="1.10.260.40">
    <property type="entry name" value="lambda repressor-like DNA-binding domains"/>
    <property type="match status" value="1"/>
</dbReference>
<reference evidence="2" key="1">
    <citation type="submission" date="2016-01" db="EMBL/GenBank/DDBJ databases">
        <authorList>
            <person name="Peeters C."/>
        </authorList>
    </citation>
    <scope>NUCLEOTIDE SEQUENCE [LARGE SCALE GENOMIC DNA]</scope>
    <source>
        <strain evidence="2">LMG 29318</strain>
    </source>
</reference>
<evidence type="ECO:0000313" key="2">
    <source>
        <dbReference type="EMBL" id="SAK79138.1"/>
    </source>
</evidence>
<dbReference type="PROSITE" id="PS50943">
    <property type="entry name" value="HTH_CROC1"/>
    <property type="match status" value="1"/>
</dbReference>
<dbReference type="CDD" id="cd00093">
    <property type="entry name" value="HTH_XRE"/>
    <property type="match status" value="1"/>
</dbReference>
<dbReference type="InterPro" id="IPR001387">
    <property type="entry name" value="Cro/C1-type_HTH"/>
</dbReference>